<reference evidence="1 2" key="1">
    <citation type="submission" date="2017-05" db="EMBL/GenBank/DDBJ databases">
        <title>Vagococcus spp. assemblies.</title>
        <authorList>
            <person name="Gulvik C.A."/>
        </authorList>
    </citation>
    <scope>NUCLEOTIDE SEQUENCE [LARGE SCALE GENOMIC DNA]</scope>
    <source>
        <strain evidence="1 2">SS1714</strain>
    </source>
</reference>
<name>A0A430B4Z8_9ENTE</name>
<evidence type="ECO:0008006" key="3">
    <source>
        <dbReference type="Google" id="ProtNLM"/>
    </source>
</evidence>
<comment type="caution">
    <text evidence="1">The sequence shown here is derived from an EMBL/GenBank/DDBJ whole genome shotgun (WGS) entry which is preliminary data.</text>
</comment>
<dbReference type="RefSeq" id="WP_126793181.1">
    <property type="nucleotide sequence ID" value="NZ_CP060720.1"/>
</dbReference>
<accession>A0A430B4Z8</accession>
<sequence length="350" mass="41143">MRTTFNKNNETTQIIYAESFNRLLFQQNFSELTHFPCVLFVTSQPFYEMYYEKMTTLFEDQTQYHWFICPTPESINQFELYHRILTYMEEMKLPEGTLLLGAGDSFIYHLCGTLKVTSFYISNFFYVPTTMTGFTHSLTGEAVLLSSSLAIYTKQFVLPERVVYDTMLNELEPIESWTEDFITLVKLGLTCKKELLTNLYQASKSKKHAFFAPFVEIVIEILETTHFSSLTYGLLFSKSFYQLNESHYLSQNQKNDIGFLLHTLWGIKENQIDFEFRKFYLWFEQIVGRKLLLPNQMITYDLAKSISLEVNRHKNLECLVSIGQLEKMNSPSIESLYSVIEEYRNLNKNS</sequence>
<dbReference type="AlphaFoldDB" id="A0A430B4Z8"/>
<evidence type="ECO:0000313" key="2">
    <source>
        <dbReference type="Proteomes" id="UP000288028"/>
    </source>
</evidence>
<dbReference type="Proteomes" id="UP000288028">
    <property type="component" value="Unassembled WGS sequence"/>
</dbReference>
<organism evidence="1 2">
    <name type="scientific">Vagococcus carniphilus</name>
    <dbReference type="NCBI Taxonomy" id="218144"/>
    <lineage>
        <taxon>Bacteria</taxon>
        <taxon>Bacillati</taxon>
        <taxon>Bacillota</taxon>
        <taxon>Bacilli</taxon>
        <taxon>Lactobacillales</taxon>
        <taxon>Enterococcaceae</taxon>
        <taxon>Vagococcus</taxon>
    </lineage>
</organism>
<dbReference type="EMBL" id="NGKB01000005">
    <property type="protein sequence ID" value="RSU15369.1"/>
    <property type="molecule type" value="Genomic_DNA"/>
</dbReference>
<protein>
    <recommendedName>
        <fullName evidence="3">3-dehydroquinate synthase domain-containing protein</fullName>
    </recommendedName>
</protein>
<dbReference type="SUPFAM" id="SSF56796">
    <property type="entry name" value="Dehydroquinate synthase-like"/>
    <property type="match status" value="1"/>
</dbReference>
<dbReference type="OrthoDB" id="2199267at2"/>
<evidence type="ECO:0000313" key="1">
    <source>
        <dbReference type="EMBL" id="RSU15369.1"/>
    </source>
</evidence>
<keyword evidence="2" id="KW-1185">Reference proteome</keyword>
<dbReference type="Gene3D" id="3.40.50.1970">
    <property type="match status" value="1"/>
</dbReference>
<dbReference type="GeneID" id="95580699"/>
<gene>
    <name evidence="1" type="ORF">CBF28_06495</name>
</gene>
<proteinExistence type="predicted"/>